<reference evidence="1" key="1">
    <citation type="submission" date="2023-04" db="EMBL/GenBank/DDBJ databases">
        <title>Phytophthora fragariaefolia NBRC 109709.</title>
        <authorList>
            <person name="Ichikawa N."/>
            <person name="Sato H."/>
            <person name="Tonouchi N."/>
        </authorList>
    </citation>
    <scope>NUCLEOTIDE SEQUENCE</scope>
    <source>
        <strain evidence="1">NBRC 109709</strain>
    </source>
</reference>
<dbReference type="Proteomes" id="UP001165121">
    <property type="component" value="Unassembled WGS sequence"/>
</dbReference>
<keyword evidence="2" id="KW-1185">Reference proteome</keyword>
<evidence type="ECO:0000313" key="1">
    <source>
        <dbReference type="EMBL" id="GMF44277.1"/>
    </source>
</evidence>
<protein>
    <submittedName>
        <fullName evidence="1">Unnamed protein product</fullName>
    </submittedName>
</protein>
<dbReference type="OrthoDB" id="425619at2759"/>
<organism evidence="1 2">
    <name type="scientific">Phytophthora fragariaefolia</name>
    <dbReference type="NCBI Taxonomy" id="1490495"/>
    <lineage>
        <taxon>Eukaryota</taxon>
        <taxon>Sar</taxon>
        <taxon>Stramenopiles</taxon>
        <taxon>Oomycota</taxon>
        <taxon>Peronosporomycetes</taxon>
        <taxon>Peronosporales</taxon>
        <taxon>Peronosporaceae</taxon>
        <taxon>Phytophthora</taxon>
    </lineage>
</organism>
<evidence type="ECO:0000313" key="2">
    <source>
        <dbReference type="Proteomes" id="UP001165121"/>
    </source>
</evidence>
<dbReference type="AlphaFoldDB" id="A0A9W6XRI1"/>
<comment type="caution">
    <text evidence="1">The sequence shown here is derived from an EMBL/GenBank/DDBJ whole genome shotgun (WGS) entry which is preliminary data.</text>
</comment>
<gene>
    <name evidence="1" type="ORF">Pfra01_001534000</name>
</gene>
<accession>A0A9W6XRI1</accession>
<dbReference type="EMBL" id="BSXT01001658">
    <property type="protein sequence ID" value="GMF44277.1"/>
    <property type="molecule type" value="Genomic_DNA"/>
</dbReference>
<sequence length="103" mass="11717">MESSHLFQRKARWFSFFAEYNFVVHDKPGNNNIPVHALSRCPDYDPRRLTRHQDIPDDDDDDGYCATSVTLGINATVASPILPLRQQIADAITSRSWTSLLDP</sequence>
<proteinExistence type="predicted"/>
<name>A0A9W6XRI1_9STRA</name>